<gene>
    <name evidence="3" type="ORF">OGATHE_004648</name>
</gene>
<dbReference type="GO" id="GO:0019773">
    <property type="term" value="C:proteasome core complex, alpha-subunit complex"/>
    <property type="evidence" value="ECO:0007669"/>
    <property type="project" value="UniProtKB-UniRule"/>
</dbReference>
<comment type="caution">
    <text evidence="3">The sequence shown here is derived from an EMBL/GenBank/DDBJ whole genome shotgun (WGS) entry which is preliminary data.</text>
</comment>
<evidence type="ECO:0000313" key="4">
    <source>
        <dbReference type="Proteomes" id="UP000788993"/>
    </source>
</evidence>
<evidence type="ECO:0000313" key="3">
    <source>
        <dbReference type="EMBL" id="KAH3663072.1"/>
    </source>
</evidence>
<dbReference type="EMBL" id="JAEUBD010001266">
    <property type="protein sequence ID" value="KAH3663072.1"/>
    <property type="molecule type" value="Genomic_DNA"/>
</dbReference>
<dbReference type="InterPro" id="IPR029055">
    <property type="entry name" value="Ntn_hydrolases_N"/>
</dbReference>
<proteinExistence type="inferred from homology"/>
<keyword evidence="1 2" id="KW-0647">Proteasome</keyword>
<organism evidence="3 4">
    <name type="scientific">Ogataea polymorpha</name>
    <dbReference type="NCBI Taxonomy" id="460523"/>
    <lineage>
        <taxon>Eukaryota</taxon>
        <taxon>Fungi</taxon>
        <taxon>Dikarya</taxon>
        <taxon>Ascomycota</taxon>
        <taxon>Saccharomycotina</taxon>
        <taxon>Pichiomycetes</taxon>
        <taxon>Pichiales</taxon>
        <taxon>Pichiaceae</taxon>
        <taxon>Ogataea</taxon>
    </lineage>
</organism>
<dbReference type="InterPro" id="IPR001353">
    <property type="entry name" value="Proteasome_sua/b"/>
</dbReference>
<dbReference type="InterPro" id="IPR027443">
    <property type="entry name" value="IPNS-like_sf"/>
</dbReference>
<evidence type="ECO:0000256" key="1">
    <source>
        <dbReference type="ARBA" id="ARBA00022942"/>
    </source>
</evidence>
<dbReference type="Gene3D" id="2.60.120.330">
    <property type="entry name" value="B-lactam Antibiotic, Isopenicillin N Synthase, Chain"/>
    <property type="match status" value="1"/>
</dbReference>
<dbReference type="GO" id="GO:0010499">
    <property type="term" value="P:proteasomal ubiquitin-independent protein catabolic process"/>
    <property type="evidence" value="ECO:0007669"/>
    <property type="project" value="UniProtKB-ARBA"/>
</dbReference>
<keyword evidence="4" id="KW-1185">Reference proteome</keyword>
<dbReference type="PROSITE" id="PS51475">
    <property type="entry name" value="PROTEASOME_ALPHA_2"/>
    <property type="match status" value="1"/>
</dbReference>
<evidence type="ECO:0000256" key="2">
    <source>
        <dbReference type="PROSITE-ProRule" id="PRU00808"/>
    </source>
</evidence>
<dbReference type="Pfam" id="PF00227">
    <property type="entry name" value="Proteasome"/>
    <property type="match status" value="1"/>
</dbReference>
<name>A0A9P8P1D8_9ASCO</name>
<dbReference type="GO" id="GO:0043161">
    <property type="term" value="P:proteasome-mediated ubiquitin-dependent protein catabolic process"/>
    <property type="evidence" value="ECO:0007669"/>
    <property type="project" value="UniProtKB-ARBA"/>
</dbReference>
<dbReference type="PANTHER" id="PTHR48420">
    <property type="entry name" value="NON-HAEM DIOXYGENASE N-TERMINAL DOMAIN-CONTAINING PROTEIN"/>
    <property type="match status" value="1"/>
</dbReference>
<dbReference type="SUPFAM" id="SSF56235">
    <property type="entry name" value="N-terminal nucleophile aminohydrolases (Ntn hydrolases)"/>
    <property type="match status" value="1"/>
</dbReference>
<dbReference type="Proteomes" id="UP000788993">
    <property type="component" value="Unassembled WGS sequence"/>
</dbReference>
<reference evidence="3" key="2">
    <citation type="submission" date="2021-01" db="EMBL/GenBank/DDBJ databases">
        <authorList>
            <person name="Schikora-Tamarit M.A."/>
        </authorList>
    </citation>
    <scope>NUCLEOTIDE SEQUENCE</scope>
    <source>
        <strain evidence="3">NCAIM Y.01608</strain>
    </source>
</reference>
<comment type="similarity">
    <text evidence="2">Belongs to the peptidase T1A family.</text>
</comment>
<dbReference type="SUPFAM" id="SSF51197">
    <property type="entry name" value="Clavaminate synthase-like"/>
    <property type="match status" value="1"/>
</dbReference>
<reference evidence="3" key="1">
    <citation type="journal article" date="2021" name="Open Biol.">
        <title>Shared evolutionary footprints suggest mitochondrial oxidative damage underlies multiple complex I losses in fungi.</title>
        <authorList>
            <person name="Schikora-Tamarit M.A."/>
            <person name="Marcet-Houben M."/>
            <person name="Nosek J."/>
            <person name="Gabaldon T."/>
        </authorList>
    </citation>
    <scope>NUCLEOTIDE SEQUENCE</scope>
    <source>
        <strain evidence="3">NCAIM Y.01608</strain>
    </source>
</reference>
<dbReference type="Gene3D" id="3.60.20.10">
    <property type="entry name" value="Glutamine Phosphoribosylpyrophosphate, subunit 1, domain 1"/>
    <property type="match status" value="1"/>
</dbReference>
<dbReference type="PANTHER" id="PTHR48420:SF1">
    <property type="entry name" value="NON-HAEM DIOXYGENASE N-TERMINAL DOMAIN-CONTAINING PROTEIN"/>
    <property type="match status" value="1"/>
</dbReference>
<protein>
    <submittedName>
        <fullName evidence="3">Uncharacterized protein</fullName>
    </submittedName>
</protein>
<sequence>MLPGHHLHGANQYRLSLKDIPTDKLIDAFGKDSLGILLVKDLPKEYHDLRKKVLTQVSYLTRLDKQSLQDLECPEGYYLTGWSLGKEKLANGVADELKGSFYINCSFFKNPALEGPPPEESRGYENYKAYTTWNRWPKETLDELKGFQHNCKALISLMIEISLQICEKIDSYCESHLQNYHPGYLESIIRESTTSKARLLHYLPNTSSSQSDWCGEHCDHSCITALTSALFFDGDSELTTSPDPSAGLYIKDRRGKVVKVNIPPDCLAFQSGSALEEVSGHQFKAVPHYVKGTAMPGISRNTLAVFLQPSLHAMVNENETFAQFADRRLYQVEYAFKAVNSSNITCLGLVGEDSSVVVSQKKIPDKLLDPSTISYIFQVSDSIGMLATGAIADARSLAMRARAEAAEFKYKYGYEMPVDALAKRMANLAQLYTQKAYMRPMGVALTFVSVDDELGPSLFKTDPAGYYFRAIGTSTGPKQQEVTTALERAHKKKKDGVLVKGDWTKVVEFAIITLSNALSTEFRKNDLEVGVATKDGFRSLTPDEIDERLIAIAEQD</sequence>
<dbReference type="AlphaFoldDB" id="A0A9P8P1D8"/>
<dbReference type="InterPro" id="IPR023332">
    <property type="entry name" value="Proteasome_alpha-type"/>
</dbReference>
<accession>A0A9P8P1D8</accession>